<dbReference type="PANTHER" id="PTHR34580:SF3">
    <property type="entry name" value="PROTEIN PAFB"/>
    <property type="match status" value="1"/>
</dbReference>
<dbReference type="InterPro" id="IPR059019">
    <property type="entry name" value="WHD_CapW"/>
</dbReference>
<evidence type="ECO:0000259" key="1">
    <source>
        <dbReference type="Pfam" id="PF13280"/>
    </source>
</evidence>
<evidence type="ECO:0000313" key="4">
    <source>
        <dbReference type="EMBL" id="VVE46592.1"/>
    </source>
</evidence>
<evidence type="ECO:0000313" key="5">
    <source>
        <dbReference type="Proteomes" id="UP000384354"/>
    </source>
</evidence>
<dbReference type="Proteomes" id="UP000384354">
    <property type="component" value="Unassembled WGS sequence"/>
</dbReference>
<dbReference type="EMBL" id="CABPSL010000025">
    <property type="protein sequence ID" value="VVE46592.1"/>
    <property type="molecule type" value="Genomic_DNA"/>
</dbReference>
<dbReference type="AlphaFoldDB" id="A0A5E4YDR1"/>
<dbReference type="Pfam" id="PF26107">
    <property type="entry name" value="BrxR_CTD"/>
    <property type="match status" value="1"/>
</dbReference>
<dbReference type="InterPro" id="IPR059020">
    <property type="entry name" value="CapW_CTD"/>
</dbReference>
<feature type="domain" description="WYL" evidence="1">
    <location>
        <begin position="139"/>
        <end position="206"/>
    </location>
</feature>
<proteinExistence type="predicted"/>
<protein>
    <submittedName>
        <fullName evidence="4">WYL domain-containing protein</fullName>
    </submittedName>
</protein>
<feature type="domain" description="DNA-binding transcriptional repressor CapW winged helix-turn-helix" evidence="3">
    <location>
        <begin position="31"/>
        <end position="101"/>
    </location>
</feature>
<feature type="domain" description="DNA-binding transcriptional repressor CapW C-terminal dimerisation" evidence="2">
    <location>
        <begin position="227"/>
        <end position="292"/>
    </location>
</feature>
<sequence length="317" mass="35683">MKLVSVHPSFAAVEDRLTMYPQRVESMSHAQRERLAYIDFRLYFVGEIGRPDLANRFGVAPAGATRDLALYREIAPQNIEFDGSNKIYRIGKAFSPIFEHATQRVLSALALGFGDGVSVDSQPLLPCESPAALSCPRMDVLAPICRAIHAKRPVAIRYHSMSNGESERVIVPFALIDTGLRWHVRAFDRMSGEFRDFVVTRIEAPTLVDEEPKANERPDNDIQWTRIVELDLVPHPRLARPEIIKMDYGMADGSIRMRVRAAVAGYMLLRWSVDASPDHSLKEEQYRLWLSDPLALYGVENAKLAPGYRPPVSAVKK</sequence>
<dbReference type="Pfam" id="PF13280">
    <property type="entry name" value="WYL"/>
    <property type="match status" value="1"/>
</dbReference>
<evidence type="ECO:0000259" key="2">
    <source>
        <dbReference type="Pfam" id="PF26107"/>
    </source>
</evidence>
<organism evidence="4 5">
    <name type="scientific">Pandoraea cepalis</name>
    <dbReference type="NCBI Taxonomy" id="2508294"/>
    <lineage>
        <taxon>Bacteria</taxon>
        <taxon>Pseudomonadati</taxon>
        <taxon>Pseudomonadota</taxon>
        <taxon>Betaproteobacteria</taxon>
        <taxon>Burkholderiales</taxon>
        <taxon>Burkholderiaceae</taxon>
        <taxon>Pandoraea</taxon>
    </lineage>
</organism>
<dbReference type="Pfam" id="PF26109">
    <property type="entry name" value="WHD_BrxR"/>
    <property type="match status" value="1"/>
</dbReference>
<dbReference type="PIRSF" id="PIRSF015558">
    <property type="entry name" value="Txn_reg_DeoR_prd"/>
    <property type="match status" value="1"/>
</dbReference>
<dbReference type="InterPro" id="IPR016634">
    <property type="entry name" value="CapW-like"/>
</dbReference>
<dbReference type="InterPro" id="IPR026881">
    <property type="entry name" value="WYL_dom"/>
</dbReference>
<reference evidence="4 5" key="1">
    <citation type="submission" date="2019-08" db="EMBL/GenBank/DDBJ databases">
        <authorList>
            <person name="Peeters C."/>
        </authorList>
    </citation>
    <scope>NUCLEOTIDE SEQUENCE [LARGE SCALE GENOMIC DNA]</scope>
    <source>
        <strain evidence="4 5">LMG 31106</strain>
    </source>
</reference>
<dbReference type="PANTHER" id="PTHR34580">
    <property type="match status" value="1"/>
</dbReference>
<evidence type="ECO:0000259" key="3">
    <source>
        <dbReference type="Pfam" id="PF26109"/>
    </source>
</evidence>
<dbReference type="InterPro" id="IPR051534">
    <property type="entry name" value="CBASS_pafABC_assoc_protein"/>
</dbReference>
<dbReference type="PROSITE" id="PS52050">
    <property type="entry name" value="WYL"/>
    <property type="match status" value="1"/>
</dbReference>
<accession>A0A5E4YDR1</accession>
<gene>
    <name evidence="4" type="ORF">PCE31106_04423</name>
</gene>
<name>A0A5E4YDR1_9BURK</name>